<protein>
    <submittedName>
        <fullName evidence="1">Uncharacterized protein</fullName>
    </submittedName>
</protein>
<proteinExistence type="predicted"/>
<dbReference type="GeneID" id="63679324"/>
<dbReference type="RefSeq" id="XP_040621897.1">
    <property type="nucleotide sequence ID" value="XM_040764403.1"/>
</dbReference>
<dbReference type="VEuPathDB" id="FungiDB:SPBR_06141"/>
<gene>
    <name evidence="1" type="ORF">SPBR_06141</name>
</gene>
<dbReference type="HOGENOM" id="CLU_1950201_0_0_1"/>
<dbReference type="Proteomes" id="UP000031575">
    <property type="component" value="Unassembled WGS sequence"/>
</dbReference>
<sequence>MNVSPAILDAPNRCPRGSLNAYTNLAEIRDSLDLLWRNNRSRYIAEVGTQVTGCSAGYQSTCCTTDSAVVDQRPGWRRRTWQAGAINDFYKGALTTTAAAAARRTYRDATGIAIGSRQPDHSRAFYQCR</sequence>
<evidence type="ECO:0000313" key="2">
    <source>
        <dbReference type="Proteomes" id="UP000031575"/>
    </source>
</evidence>
<name>A0A0C2JAE9_9PEZI</name>
<organism evidence="1 2">
    <name type="scientific">Sporothrix brasiliensis 5110</name>
    <dbReference type="NCBI Taxonomy" id="1398154"/>
    <lineage>
        <taxon>Eukaryota</taxon>
        <taxon>Fungi</taxon>
        <taxon>Dikarya</taxon>
        <taxon>Ascomycota</taxon>
        <taxon>Pezizomycotina</taxon>
        <taxon>Sordariomycetes</taxon>
        <taxon>Sordariomycetidae</taxon>
        <taxon>Ophiostomatales</taxon>
        <taxon>Ophiostomataceae</taxon>
        <taxon>Sporothrix</taxon>
    </lineage>
</organism>
<accession>A0A0C2JAE9</accession>
<dbReference type="AlphaFoldDB" id="A0A0C2JAE9"/>
<reference evidence="1 2" key="1">
    <citation type="journal article" date="2014" name="BMC Genomics">
        <title>Comparative genomics of the major fungal agents of human and animal Sporotrichosis: Sporothrix schenckii and Sporothrix brasiliensis.</title>
        <authorList>
            <person name="Teixeira M.M."/>
            <person name="de Almeida L.G."/>
            <person name="Kubitschek-Barreira P."/>
            <person name="Alves F.L."/>
            <person name="Kioshima E.S."/>
            <person name="Abadio A.K."/>
            <person name="Fernandes L."/>
            <person name="Derengowski L.S."/>
            <person name="Ferreira K.S."/>
            <person name="Souza R.C."/>
            <person name="Ruiz J.C."/>
            <person name="de Andrade N.C."/>
            <person name="Paes H.C."/>
            <person name="Nicola A.M."/>
            <person name="Albuquerque P."/>
            <person name="Gerber A.L."/>
            <person name="Martins V.P."/>
            <person name="Peconick L.D."/>
            <person name="Neto A.V."/>
            <person name="Chaucanez C.B."/>
            <person name="Silva P.A."/>
            <person name="Cunha O.L."/>
            <person name="de Oliveira F.F."/>
            <person name="dos Santos T.C."/>
            <person name="Barros A.L."/>
            <person name="Soares M.A."/>
            <person name="de Oliveira L.M."/>
            <person name="Marini M.M."/>
            <person name="Villalobos-Duno H."/>
            <person name="Cunha M.M."/>
            <person name="de Hoog S."/>
            <person name="da Silveira J.F."/>
            <person name="Henrissat B."/>
            <person name="Nino-Vega G.A."/>
            <person name="Cisalpino P.S."/>
            <person name="Mora-Montes H.M."/>
            <person name="Almeida S.R."/>
            <person name="Stajich J.E."/>
            <person name="Lopes-Bezerra L.M."/>
            <person name="Vasconcelos A.T."/>
            <person name="Felipe M.S."/>
        </authorList>
    </citation>
    <scope>NUCLEOTIDE SEQUENCE [LARGE SCALE GENOMIC DNA]</scope>
    <source>
        <strain evidence="1 2">5110</strain>
    </source>
</reference>
<dbReference type="OrthoDB" id="73875at2759"/>
<comment type="caution">
    <text evidence="1">The sequence shown here is derived from an EMBL/GenBank/DDBJ whole genome shotgun (WGS) entry which is preliminary data.</text>
</comment>
<dbReference type="EMBL" id="AWTV01000004">
    <property type="protein sequence ID" value="KIH93887.1"/>
    <property type="molecule type" value="Genomic_DNA"/>
</dbReference>
<evidence type="ECO:0000313" key="1">
    <source>
        <dbReference type="EMBL" id="KIH93887.1"/>
    </source>
</evidence>
<keyword evidence="2" id="KW-1185">Reference proteome</keyword>